<dbReference type="STRING" id="930992.A0A0D0B128"/>
<accession>A0A0D0B128</accession>
<organism evidence="2 3">
    <name type="scientific">Suillus luteus UH-Slu-Lm8-n1</name>
    <dbReference type="NCBI Taxonomy" id="930992"/>
    <lineage>
        <taxon>Eukaryota</taxon>
        <taxon>Fungi</taxon>
        <taxon>Dikarya</taxon>
        <taxon>Basidiomycota</taxon>
        <taxon>Agaricomycotina</taxon>
        <taxon>Agaricomycetes</taxon>
        <taxon>Agaricomycetidae</taxon>
        <taxon>Boletales</taxon>
        <taxon>Suillineae</taxon>
        <taxon>Suillaceae</taxon>
        <taxon>Suillus</taxon>
    </lineage>
</organism>
<reference evidence="3" key="2">
    <citation type="submission" date="2015-01" db="EMBL/GenBank/DDBJ databases">
        <title>Evolutionary Origins and Diversification of the Mycorrhizal Mutualists.</title>
        <authorList>
            <consortium name="DOE Joint Genome Institute"/>
            <consortium name="Mycorrhizal Genomics Consortium"/>
            <person name="Kohler A."/>
            <person name="Kuo A."/>
            <person name="Nagy L.G."/>
            <person name="Floudas D."/>
            <person name="Copeland A."/>
            <person name="Barry K.W."/>
            <person name="Cichocki N."/>
            <person name="Veneault-Fourrey C."/>
            <person name="LaButti K."/>
            <person name="Lindquist E.A."/>
            <person name="Lipzen A."/>
            <person name="Lundell T."/>
            <person name="Morin E."/>
            <person name="Murat C."/>
            <person name="Riley R."/>
            <person name="Ohm R."/>
            <person name="Sun H."/>
            <person name="Tunlid A."/>
            <person name="Henrissat B."/>
            <person name="Grigoriev I.V."/>
            <person name="Hibbett D.S."/>
            <person name="Martin F."/>
        </authorList>
    </citation>
    <scope>NUCLEOTIDE SEQUENCE [LARGE SCALE GENOMIC DNA]</scope>
    <source>
        <strain evidence="3">UH-Slu-Lm8-n1</strain>
    </source>
</reference>
<dbReference type="EMBL" id="KN835311">
    <property type="protein sequence ID" value="KIK40227.1"/>
    <property type="molecule type" value="Genomic_DNA"/>
</dbReference>
<protein>
    <submittedName>
        <fullName evidence="2">Unplaced genomic scaffold CY34scaffold_180, whole genome shotgun sequence</fullName>
    </submittedName>
</protein>
<gene>
    <name evidence="2" type="ORF">CY34DRAFT_807454</name>
</gene>
<evidence type="ECO:0000313" key="3">
    <source>
        <dbReference type="Proteomes" id="UP000054485"/>
    </source>
</evidence>
<feature type="transmembrane region" description="Helical" evidence="1">
    <location>
        <begin position="533"/>
        <end position="554"/>
    </location>
</feature>
<keyword evidence="1" id="KW-0812">Transmembrane</keyword>
<dbReference type="InParanoid" id="A0A0D0B128"/>
<keyword evidence="3" id="KW-1185">Reference proteome</keyword>
<reference evidence="2 3" key="1">
    <citation type="submission" date="2014-04" db="EMBL/GenBank/DDBJ databases">
        <authorList>
            <consortium name="DOE Joint Genome Institute"/>
            <person name="Kuo A."/>
            <person name="Ruytinx J."/>
            <person name="Rineau F."/>
            <person name="Colpaert J."/>
            <person name="Kohler A."/>
            <person name="Nagy L.G."/>
            <person name="Floudas D."/>
            <person name="Copeland A."/>
            <person name="Barry K.W."/>
            <person name="Cichocki N."/>
            <person name="Veneault-Fourrey C."/>
            <person name="LaButti K."/>
            <person name="Lindquist E.A."/>
            <person name="Lipzen A."/>
            <person name="Lundell T."/>
            <person name="Morin E."/>
            <person name="Murat C."/>
            <person name="Sun H."/>
            <person name="Tunlid A."/>
            <person name="Henrissat B."/>
            <person name="Grigoriev I.V."/>
            <person name="Hibbett D.S."/>
            <person name="Martin F."/>
            <person name="Nordberg H.P."/>
            <person name="Cantor M.N."/>
            <person name="Hua S.X."/>
        </authorList>
    </citation>
    <scope>NUCLEOTIDE SEQUENCE [LARGE SCALE GENOMIC DNA]</scope>
    <source>
        <strain evidence="2 3">UH-Slu-Lm8-n1</strain>
    </source>
</reference>
<evidence type="ECO:0000256" key="1">
    <source>
        <dbReference type="SAM" id="Phobius"/>
    </source>
</evidence>
<feature type="transmembrane region" description="Helical" evidence="1">
    <location>
        <begin position="90"/>
        <end position="113"/>
    </location>
</feature>
<dbReference type="OrthoDB" id="2624308at2759"/>
<keyword evidence="1" id="KW-1133">Transmembrane helix</keyword>
<dbReference type="AlphaFoldDB" id="A0A0D0B128"/>
<name>A0A0D0B128_9AGAM</name>
<feature type="transmembrane region" description="Helical" evidence="1">
    <location>
        <begin position="506"/>
        <end position="526"/>
    </location>
</feature>
<dbReference type="HOGENOM" id="CLU_021263_0_0_1"/>
<evidence type="ECO:0000313" key="2">
    <source>
        <dbReference type="EMBL" id="KIK40227.1"/>
    </source>
</evidence>
<proteinExistence type="predicted"/>
<sequence length="713" mass="80996">MPLLPLMRKDSDVDVTCSNDLGKLKTHGPEQRYVSPTTGICRKLVVQAVTPSGKFEVAIKDHTNQTNKLAIWLISNCPLRRWIFIKWIGIWLWFSAKLLFPIVFFLVALYFNFDDDSEDAESSYNIGYYKPYLRQFQGQLWAARSRMEHSSRVTDVLETNTRTHASYPRILMIRTTNGWAQCADRDTIIHTRFIAISFRRDDVVSRGPGEKKEMAQFIDEVRDTVLGQQFDAYWLDLECIGETPSEKSLDVYCMADVYRRAETTLIMLGRAASGENRCWRSWGARVWTFPEALLSSRLCYKFRDREEVKPLSLFELANLAYAHSDDEQAIVHAYGGKDPLERLERLTLLKKAIWRRATASLPIVSGPPLPPKLDMIGGGPVTGEVYKPYRAERVYALMGFFEHRIQPTHEEDDLRALARLSMANDSDRITERMVSMFPATTTPGACWYADNDIYDANLWDILPEIQVAGVTQNGALVLDGCRATAIRWKDFPDVSCASEYSLGRRIVGSIPYFSWPFIVIGLAIIWQTISRTGGIVFISVGVLLLILSPPLLLFGQSGRIVTAQPWLIGVKGVIDRETVESHLYGGTIGRFARMVPFPKMYFTPSGSPFSKPERLVIRRGSEKQYEDAKEQGQSGPDAGHMYTLIDTYSSTMYYFRAERPPTVCIFTGREGGLGRFVLCSEKCKENELHKEMVLRMPTEISQRMELCGWVALG</sequence>
<dbReference type="Proteomes" id="UP000054485">
    <property type="component" value="Unassembled WGS sequence"/>
</dbReference>
<keyword evidence="1" id="KW-0472">Membrane</keyword>